<feature type="region of interest" description="Disordered" evidence="1">
    <location>
        <begin position="22"/>
        <end position="45"/>
    </location>
</feature>
<dbReference type="InterPro" id="IPR005186">
    <property type="entry name" value="FlaG"/>
</dbReference>
<dbReference type="PANTHER" id="PTHR37166:SF1">
    <property type="entry name" value="PROTEIN FLAG"/>
    <property type="match status" value="1"/>
</dbReference>
<reference evidence="2 3" key="1">
    <citation type="submission" date="2022-01" db="EMBL/GenBank/DDBJ databases">
        <title>Alkalihalobacillus sp. EGI L200015, a novel bacterium isolated from a salt lake sediment.</title>
        <authorList>
            <person name="Gao L."/>
            <person name="Fang B.-Z."/>
            <person name="Li W.-J."/>
        </authorList>
    </citation>
    <scope>NUCLEOTIDE SEQUENCE [LARGE SCALE GENOMIC DNA]</scope>
    <source>
        <strain evidence="2 3">KCTC 12718</strain>
    </source>
</reference>
<dbReference type="InterPro" id="IPR035924">
    <property type="entry name" value="FlaG-like_sf"/>
</dbReference>
<dbReference type="SUPFAM" id="SSF160214">
    <property type="entry name" value="FlaG-like"/>
    <property type="match status" value="1"/>
</dbReference>
<protein>
    <submittedName>
        <fullName evidence="2">Flagellar protein FlaG</fullName>
    </submittedName>
</protein>
<feature type="compositionally biased region" description="Basic and acidic residues" evidence="1">
    <location>
        <begin position="22"/>
        <end position="37"/>
    </location>
</feature>
<dbReference type="Gene3D" id="3.30.160.170">
    <property type="entry name" value="FlaG-like"/>
    <property type="match status" value="1"/>
</dbReference>
<gene>
    <name evidence="2" type="primary">flaG</name>
    <name evidence="2" type="ORF">L2716_13525</name>
</gene>
<keyword evidence="2" id="KW-0282">Flagellum</keyword>
<proteinExistence type="predicted"/>
<keyword evidence="2" id="KW-0966">Cell projection</keyword>
<keyword evidence="2" id="KW-0969">Cilium</keyword>
<organism evidence="2 3">
    <name type="scientific">Pseudalkalibacillus berkeleyi</name>
    <dbReference type="NCBI Taxonomy" id="1069813"/>
    <lineage>
        <taxon>Bacteria</taxon>
        <taxon>Bacillati</taxon>
        <taxon>Bacillota</taxon>
        <taxon>Bacilli</taxon>
        <taxon>Bacillales</taxon>
        <taxon>Fictibacillaceae</taxon>
        <taxon>Pseudalkalibacillus</taxon>
    </lineage>
</organism>
<dbReference type="RefSeq" id="WP_236336621.1">
    <property type="nucleotide sequence ID" value="NZ_JAKIJS010000001.1"/>
</dbReference>
<dbReference type="Pfam" id="PF03646">
    <property type="entry name" value="FlaG"/>
    <property type="match status" value="1"/>
</dbReference>
<sequence length="118" mass="13464">METGNVSSSTSGVQHLERIIGLKFKGDEQESKKKKEDNSEEQSIPKAVLDEKIASMNEFLMPTHTSLKFQLHEQSDEYYVQVVDDQTNEVVREIPDRKFLDMYAAMAELVGIVVDEKI</sequence>
<dbReference type="PANTHER" id="PTHR37166">
    <property type="entry name" value="PROTEIN FLAG"/>
    <property type="match status" value="1"/>
</dbReference>
<name>A0ABS9H3R6_9BACL</name>
<keyword evidence="3" id="KW-1185">Reference proteome</keyword>
<accession>A0ABS9H3R6</accession>
<dbReference type="Proteomes" id="UP001649381">
    <property type="component" value="Unassembled WGS sequence"/>
</dbReference>
<evidence type="ECO:0000256" key="1">
    <source>
        <dbReference type="SAM" id="MobiDB-lite"/>
    </source>
</evidence>
<dbReference type="NCBIfam" id="NF005834">
    <property type="entry name" value="PRK07738.1"/>
    <property type="match status" value="1"/>
</dbReference>
<dbReference type="EMBL" id="JAKIJS010000001">
    <property type="protein sequence ID" value="MCF6138751.1"/>
    <property type="molecule type" value="Genomic_DNA"/>
</dbReference>
<evidence type="ECO:0000313" key="2">
    <source>
        <dbReference type="EMBL" id="MCF6138751.1"/>
    </source>
</evidence>
<evidence type="ECO:0000313" key="3">
    <source>
        <dbReference type="Proteomes" id="UP001649381"/>
    </source>
</evidence>
<comment type="caution">
    <text evidence="2">The sequence shown here is derived from an EMBL/GenBank/DDBJ whole genome shotgun (WGS) entry which is preliminary data.</text>
</comment>